<dbReference type="RefSeq" id="XP_068359447.1">
    <property type="nucleotide sequence ID" value="XM_068504491.1"/>
</dbReference>
<dbReference type="AlphaFoldDB" id="A0A1J4K4K0"/>
<evidence type="ECO:0000313" key="2">
    <source>
        <dbReference type="Proteomes" id="UP000179807"/>
    </source>
</evidence>
<name>A0A1J4K4K0_9EUKA</name>
<accession>A0A1J4K4K0</accession>
<reference evidence="1" key="1">
    <citation type="submission" date="2016-10" db="EMBL/GenBank/DDBJ databases">
        <authorList>
            <person name="Benchimol M."/>
            <person name="Almeida L.G."/>
            <person name="Vasconcelos A.T."/>
            <person name="Perreira-Neves A."/>
            <person name="Rosa I.A."/>
            <person name="Tasca T."/>
            <person name="Bogo M.R."/>
            <person name="de Souza W."/>
        </authorList>
    </citation>
    <scope>NUCLEOTIDE SEQUENCE [LARGE SCALE GENOMIC DNA]</scope>
    <source>
        <strain evidence="1">K</strain>
    </source>
</reference>
<proteinExistence type="predicted"/>
<dbReference type="VEuPathDB" id="TrichDB:TRFO_25653"/>
<keyword evidence="2" id="KW-1185">Reference proteome</keyword>
<comment type="caution">
    <text evidence="1">The sequence shown here is derived from an EMBL/GenBank/DDBJ whole genome shotgun (WGS) entry which is preliminary data.</text>
</comment>
<dbReference type="GeneID" id="94839195"/>
<dbReference type="EMBL" id="MLAK01000729">
    <property type="protein sequence ID" value="OHT06311.1"/>
    <property type="molecule type" value="Genomic_DNA"/>
</dbReference>
<evidence type="ECO:0000313" key="1">
    <source>
        <dbReference type="EMBL" id="OHT06311.1"/>
    </source>
</evidence>
<gene>
    <name evidence="1" type="ORF">TRFO_25653</name>
</gene>
<organism evidence="1 2">
    <name type="scientific">Tritrichomonas foetus</name>
    <dbReference type="NCBI Taxonomy" id="1144522"/>
    <lineage>
        <taxon>Eukaryota</taxon>
        <taxon>Metamonada</taxon>
        <taxon>Parabasalia</taxon>
        <taxon>Tritrichomonadida</taxon>
        <taxon>Tritrichomonadidae</taxon>
        <taxon>Tritrichomonas</taxon>
    </lineage>
</organism>
<dbReference type="Proteomes" id="UP000179807">
    <property type="component" value="Unassembled WGS sequence"/>
</dbReference>
<sequence length="360" mass="42763">MIDIIFNFTEKSLSQTALDLILMTNNPIVEKLILDMNCSDHFMKWFETSDYKIIGILTRIMSKMVYDWHSISFPFFKENLPVLIHYINHESVNELMKALMYITSDNTKWIVWSFLLLATKKFCKNNKTTLKIPQNFNETHKESISKLLNNFSNYEIDSKKQANLFKTTLFCMKELMLLDITKDIEDNLSLFFKAAESDEAKLVVLKFFEFFNDNEKYHLDLFHLIVNKKEWRFSQLQISVFARISLKVFEIDEKIADDHLNIFMETNSNTFYNIVFTEFVKNGLTIPKIKEMILKKLPNFLANEGKVENWKKNSSKIGFIMMIADYIKDLVKTPKWNNFIQTSYSKWHEIDNHNKNKVFQ</sequence>
<protein>
    <submittedName>
        <fullName evidence="1">Uncharacterized protein</fullName>
    </submittedName>
</protein>